<dbReference type="SMART" id="SM00710">
    <property type="entry name" value="PbH1"/>
    <property type="match status" value="10"/>
</dbReference>
<reference evidence="3" key="1">
    <citation type="journal article" date="2019" name="Int. J. Syst. Evol. Microbiol.">
        <title>The Global Catalogue of Microorganisms (GCM) 10K type strain sequencing project: providing services to taxonomists for standard genome sequencing and annotation.</title>
        <authorList>
            <consortium name="The Broad Institute Genomics Platform"/>
            <consortium name="The Broad Institute Genome Sequencing Center for Infectious Disease"/>
            <person name="Wu L."/>
            <person name="Ma J."/>
        </authorList>
    </citation>
    <scope>NUCLEOTIDE SEQUENCE [LARGE SCALE GENOMIC DNA]</scope>
    <source>
        <strain evidence="3">JCM 17106</strain>
    </source>
</reference>
<sequence>MKKRTCQLLIFTLLFISCSNDENVDQEPEVLESPNPVTATTACLYEDLNIEANSTIILNCLLDLKGKTIEVPAGVTFTFDGGDIFNGTLNFSGGGKIDDYLLNSELTVIGNITLTSDTFSFYSSRWKNIVEGEITSEIALTNNHNLEALFEFTKSLGASTFKIDRFDAYFHSYHDSNPATTVVYSSLEAINVPSNFNLVMTDNTHLRVFPGLKNESGGNLMALRDVENVTITGGTLHGDRDSREYPDVDADQAGSHLLKLNSARNVVLDGMTFLDASTGSLNIFSIGFRFNPDTYIPSTNIIVKNNTFKNSRRMSLALTDGDNIQILNNSFIDNDQDSTNSQSGEVGYAINIEPTRTRDDLGNLVEYERVYNVLIKGNTETNSRNGFLSLYAGQDITVDDNTIDTRMSWNFANGARYINNTFNASGSWASGSWAFFATGTGETVFDNEFSGNKISGYSLGIVVGSVDADIYENIITNVTGGIQISSAIDATIYDNIIESSGDGLRFANTTAENVKVTGNTFTSSGFMARITNSNNTEDEEDFSILIDNNDFLGYGAVSLYLTKGVTFSNNIVQGGLQISDTFNSIIDENTITPNEGHGIRLFNEHENITISNNNIQEPTGADRYVCIKNESTTPTEIELVNNTCN</sequence>
<accession>A0ABP6UMX1</accession>
<dbReference type="InterPro" id="IPR039448">
    <property type="entry name" value="Beta_helix"/>
</dbReference>
<dbReference type="PROSITE" id="PS51257">
    <property type="entry name" value="PROKAR_LIPOPROTEIN"/>
    <property type="match status" value="1"/>
</dbReference>
<dbReference type="Pfam" id="PF13229">
    <property type="entry name" value="Beta_helix"/>
    <property type="match status" value="1"/>
</dbReference>
<proteinExistence type="predicted"/>
<evidence type="ECO:0000313" key="3">
    <source>
        <dbReference type="Proteomes" id="UP001500459"/>
    </source>
</evidence>
<dbReference type="Gene3D" id="2.160.20.10">
    <property type="entry name" value="Single-stranded right-handed beta-helix, Pectin lyase-like"/>
    <property type="match status" value="2"/>
</dbReference>
<feature type="domain" description="Right handed beta helix" evidence="1">
    <location>
        <begin position="460"/>
        <end position="642"/>
    </location>
</feature>
<evidence type="ECO:0000313" key="2">
    <source>
        <dbReference type="EMBL" id="GAA3513718.1"/>
    </source>
</evidence>
<dbReference type="InterPro" id="IPR006626">
    <property type="entry name" value="PbH1"/>
</dbReference>
<dbReference type="SUPFAM" id="SSF51126">
    <property type="entry name" value="Pectin lyase-like"/>
    <property type="match status" value="2"/>
</dbReference>
<dbReference type="EMBL" id="BAABCW010000012">
    <property type="protein sequence ID" value="GAA3513718.1"/>
    <property type="molecule type" value="Genomic_DNA"/>
</dbReference>
<name>A0ABP6UMX1_9FLAO</name>
<gene>
    <name evidence="2" type="ORF">GCM10022393_29410</name>
</gene>
<dbReference type="NCBIfam" id="TIGR03804">
    <property type="entry name" value="para_beta_helix"/>
    <property type="match status" value="1"/>
</dbReference>
<dbReference type="InterPro" id="IPR011050">
    <property type="entry name" value="Pectin_lyase_fold/virulence"/>
</dbReference>
<dbReference type="Proteomes" id="UP001500459">
    <property type="component" value="Unassembled WGS sequence"/>
</dbReference>
<organism evidence="2 3">
    <name type="scientific">Aquimarina addita</name>
    <dbReference type="NCBI Taxonomy" id="870485"/>
    <lineage>
        <taxon>Bacteria</taxon>
        <taxon>Pseudomonadati</taxon>
        <taxon>Bacteroidota</taxon>
        <taxon>Flavobacteriia</taxon>
        <taxon>Flavobacteriales</taxon>
        <taxon>Flavobacteriaceae</taxon>
        <taxon>Aquimarina</taxon>
    </lineage>
</organism>
<comment type="caution">
    <text evidence="2">The sequence shown here is derived from an EMBL/GenBank/DDBJ whole genome shotgun (WGS) entry which is preliminary data.</text>
</comment>
<keyword evidence="3" id="KW-1185">Reference proteome</keyword>
<dbReference type="InterPro" id="IPR022441">
    <property type="entry name" value="Para_beta_helix_rpt-2"/>
</dbReference>
<protein>
    <recommendedName>
        <fullName evidence="1">Right handed beta helix domain-containing protein</fullName>
    </recommendedName>
</protein>
<evidence type="ECO:0000259" key="1">
    <source>
        <dbReference type="Pfam" id="PF13229"/>
    </source>
</evidence>
<dbReference type="InterPro" id="IPR012334">
    <property type="entry name" value="Pectin_lyas_fold"/>
</dbReference>
<dbReference type="RefSeq" id="WP_344928711.1">
    <property type="nucleotide sequence ID" value="NZ_BAABCW010000012.1"/>
</dbReference>